<feature type="transmembrane region" description="Helical" evidence="6">
    <location>
        <begin position="226"/>
        <end position="243"/>
    </location>
</feature>
<keyword evidence="8" id="KW-1185">Reference proteome</keyword>
<feature type="transmembrane region" description="Helical" evidence="6">
    <location>
        <begin position="41"/>
        <end position="66"/>
    </location>
</feature>
<dbReference type="PANTHER" id="PTHR30250">
    <property type="entry name" value="PST FAMILY PREDICTED COLANIC ACID TRANSPORTER"/>
    <property type="match status" value="1"/>
</dbReference>
<protein>
    <recommendedName>
        <fullName evidence="9">Oligosaccharide flippase family protein</fullName>
    </recommendedName>
</protein>
<dbReference type="InterPro" id="IPR050833">
    <property type="entry name" value="Poly_Biosynth_Transport"/>
</dbReference>
<evidence type="ECO:0000256" key="6">
    <source>
        <dbReference type="SAM" id="Phobius"/>
    </source>
</evidence>
<feature type="transmembrane region" description="Helical" evidence="6">
    <location>
        <begin position="87"/>
        <end position="109"/>
    </location>
</feature>
<dbReference type="EMBL" id="CP081297">
    <property type="protein sequence ID" value="QZD87502.1"/>
    <property type="molecule type" value="Genomic_DNA"/>
</dbReference>
<evidence type="ECO:0000256" key="2">
    <source>
        <dbReference type="ARBA" id="ARBA00022475"/>
    </source>
</evidence>
<keyword evidence="2" id="KW-1003">Cell membrane</keyword>
<keyword evidence="5 6" id="KW-0472">Membrane</keyword>
<feature type="transmembrane region" description="Helical" evidence="6">
    <location>
        <begin position="303"/>
        <end position="323"/>
    </location>
</feature>
<evidence type="ECO:0000313" key="7">
    <source>
        <dbReference type="EMBL" id="QZD87502.1"/>
    </source>
</evidence>
<dbReference type="Proteomes" id="UP000824280">
    <property type="component" value="Chromosome"/>
</dbReference>
<dbReference type="RefSeq" id="WP_221423040.1">
    <property type="nucleotide sequence ID" value="NZ_CP081297.1"/>
</dbReference>
<evidence type="ECO:0008006" key="9">
    <source>
        <dbReference type="Google" id="ProtNLM"/>
    </source>
</evidence>
<evidence type="ECO:0000256" key="4">
    <source>
        <dbReference type="ARBA" id="ARBA00022989"/>
    </source>
</evidence>
<name>A0ABX8ZJ17_9SPHN</name>
<feature type="transmembrane region" description="Helical" evidence="6">
    <location>
        <begin position="183"/>
        <end position="205"/>
    </location>
</feature>
<evidence type="ECO:0000313" key="8">
    <source>
        <dbReference type="Proteomes" id="UP000824280"/>
    </source>
</evidence>
<feature type="transmembrane region" description="Helical" evidence="6">
    <location>
        <begin position="343"/>
        <end position="367"/>
    </location>
</feature>
<evidence type="ECO:0000256" key="5">
    <source>
        <dbReference type="ARBA" id="ARBA00023136"/>
    </source>
</evidence>
<gene>
    <name evidence="7" type="ORF">K3166_01970</name>
</gene>
<sequence>MSNRKRILRGVAANLVTLATRIAVQFATLPLFFANWSADRIGAWLVLFAVPAYLGLVGNGFAGAGGNAALAAVQDGDQPRARADFRAAWAISSLSTGILVACFAVGFFWLVPVMPALSAAQAGDLPATLGWLALYIFATSQMAVAEIPYRAAGRYPDHIALYNLAALIEIAVIAACVTQSESFAVLAMALGITRCISAALIFIQARRLAPQMFEAGRGSLRASLDGLWKPSIAFMLVPLIFGLNLQGYVLLLGATFGAALLASFVVTRTFTRLLDLFTNLTYTMQFYESGYIQGPKEAIQRRLLATMTVVSLLFAAAFSAFLLCFGPWLQDLYSLSQTRFDPLVAIVLLAAAWLRALSAAPIALLTASNAHTRVVLVYLTGSAAALLLAAVLAAWGGRLAVILIPLVAAEACQLVPAVRDSLRKLDLSFGAFLRMLVSRERLEDIAGAARQLRRKR</sequence>
<feature type="transmembrane region" description="Helical" evidence="6">
    <location>
        <begin position="159"/>
        <end position="177"/>
    </location>
</feature>
<comment type="subcellular location">
    <subcellularLocation>
        <location evidence="1">Cell membrane</location>
        <topology evidence="1">Multi-pass membrane protein</topology>
    </subcellularLocation>
</comment>
<evidence type="ECO:0000256" key="3">
    <source>
        <dbReference type="ARBA" id="ARBA00022692"/>
    </source>
</evidence>
<keyword evidence="4 6" id="KW-1133">Transmembrane helix</keyword>
<evidence type="ECO:0000256" key="1">
    <source>
        <dbReference type="ARBA" id="ARBA00004651"/>
    </source>
</evidence>
<feature type="transmembrane region" description="Helical" evidence="6">
    <location>
        <begin position="374"/>
        <end position="393"/>
    </location>
</feature>
<keyword evidence="3 6" id="KW-0812">Transmembrane</keyword>
<reference evidence="7 8" key="1">
    <citation type="submission" date="2021-08" db="EMBL/GenBank/DDBJ databases">
        <title>Comparative Genomics Analysis of the Genus Qipengyuania Reveals Extensive Genetic Diversity and Metabolic Versatility, Including the Description of Fifteen Novel Species.</title>
        <authorList>
            <person name="Liu Y."/>
        </authorList>
    </citation>
    <scope>NUCLEOTIDE SEQUENCE [LARGE SCALE GENOMIC DNA]</scope>
    <source>
        <strain evidence="7 8">1XM2-8</strain>
    </source>
</reference>
<dbReference type="PANTHER" id="PTHR30250:SF11">
    <property type="entry name" value="O-ANTIGEN TRANSPORTER-RELATED"/>
    <property type="match status" value="1"/>
</dbReference>
<feature type="transmembrane region" description="Helical" evidence="6">
    <location>
        <begin position="249"/>
        <end position="267"/>
    </location>
</feature>
<proteinExistence type="predicted"/>
<feature type="transmembrane region" description="Helical" evidence="6">
    <location>
        <begin position="12"/>
        <end position="35"/>
    </location>
</feature>
<organism evidence="7 8">
    <name type="scientific">Qipengyuania psychrotolerans</name>
    <dbReference type="NCBI Taxonomy" id="2867238"/>
    <lineage>
        <taxon>Bacteria</taxon>
        <taxon>Pseudomonadati</taxon>
        <taxon>Pseudomonadota</taxon>
        <taxon>Alphaproteobacteria</taxon>
        <taxon>Sphingomonadales</taxon>
        <taxon>Erythrobacteraceae</taxon>
        <taxon>Qipengyuania</taxon>
    </lineage>
</organism>
<accession>A0ABX8ZJ17</accession>